<dbReference type="OrthoDB" id="1121052at2"/>
<dbReference type="InterPro" id="IPR013096">
    <property type="entry name" value="Cupin_2"/>
</dbReference>
<dbReference type="EMBL" id="JGZT01000006">
    <property type="protein sequence ID" value="KFJ02822.1"/>
    <property type="molecule type" value="Genomic_DNA"/>
</dbReference>
<evidence type="ECO:0000256" key="1">
    <source>
        <dbReference type="SAM" id="MobiDB-lite"/>
    </source>
</evidence>
<accession>A0A087E4X1</accession>
<sequence length="168" mass="18237">MAKTTVSESVVSTGINENLPILDDTTTSRVVVNNPLLRHVFFTFGEGQVLTDHASARAVIVNILEGKFDFTVGGTKNIVTAGDVIYLAPGERHALTALEPSRMSLTLIDVESMRQTQDGDARDTQLDSCDPSHRGHHGSCGCHGHEGHHGEHLQEQGDSRLEQQDGDR</sequence>
<evidence type="ECO:0000313" key="3">
    <source>
        <dbReference type="EMBL" id="KFJ02822.1"/>
    </source>
</evidence>
<protein>
    <submittedName>
        <fullName evidence="3">Cupin domain protein</fullName>
    </submittedName>
</protein>
<organism evidence="3 4">
    <name type="scientific">Bifidobacterium thermacidophilum subsp. thermacidophilum</name>
    <dbReference type="NCBI Taxonomy" id="79262"/>
    <lineage>
        <taxon>Bacteria</taxon>
        <taxon>Bacillati</taxon>
        <taxon>Actinomycetota</taxon>
        <taxon>Actinomycetes</taxon>
        <taxon>Bifidobacteriales</taxon>
        <taxon>Bifidobacteriaceae</taxon>
        <taxon>Bifidobacterium</taxon>
    </lineage>
</organism>
<reference evidence="3 4" key="1">
    <citation type="submission" date="2014-03" db="EMBL/GenBank/DDBJ databases">
        <title>Genomics of Bifidobacteria.</title>
        <authorList>
            <person name="Ventura M."/>
            <person name="Milani C."/>
            <person name="Lugli G.A."/>
        </authorList>
    </citation>
    <scope>NUCLEOTIDE SEQUENCE [LARGE SCALE GENOMIC DNA]</scope>
    <source>
        <strain evidence="3 4">LMG 21395</strain>
    </source>
</reference>
<dbReference type="SUPFAM" id="SSF51182">
    <property type="entry name" value="RmlC-like cupins"/>
    <property type="match status" value="1"/>
</dbReference>
<comment type="caution">
    <text evidence="3">The sequence shown here is derived from an EMBL/GenBank/DDBJ whole genome shotgun (WGS) entry which is preliminary data.</text>
</comment>
<feature type="domain" description="Cupin type-2" evidence="2">
    <location>
        <begin position="41"/>
        <end position="106"/>
    </location>
</feature>
<dbReference type="PANTHER" id="PTHR37694:SF1">
    <property type="entry name" value="SLR8022 PROTEIN"/>
    <property type="match status" value="1"/>
</dbReference>
<evidence type="ECO:0000313" key="4">
    <source>
        <dbReference type="Proteomes" id="UP000029003"/>
    </source>
</evidence>
<dbReference type="Pfam" id="PF07883">
    <property type="entry name" value="Cupin_2"/>
    <property type="match status" value="1"/>
</dbReference>
<dbReference type="AlphaFoldDB" id="A0A087E4X1"/>
<dbReference type="InterPro" id="IPR014710">
    <property type="entry name" value="RmlC-like_jellyroll"/>
</dbReference>
<name>A0A087E4X1_9BIFI</name>
<feature type="compositionally biased region" description="Basic and acidic residues" evidence="1">
    <location>
        <begin position="143"/>
        <end position="168"/>
    </location>
</feature>
<dbReference type="InterPro" id="IPR011051">
    <property type="entry name" value="RmlC_Cupin_sf"/>
</dbReference>
<gene>
    <name evidence="3" type="ORF">THER5_1289</name>
</gene>
<dbReference type="CDD" id="cd02230">
    <property type="entry name" value="cupin_HP0902-like"/>
    <property type="match status" value="1"/>
</dbReference>
<feature type="region of interest" description="Disordered" evidence="1">
    <location>
        <begin position="114"/>
        <end position="168"/>
    </location>
</feature>
<dbReference type="Proteomes" id="UP000029003">
    <property type="component" value="Unassembled WGS sequence"/>
</dbReference>
<dbReference type="PANTHER" id="PTHR37694">
    <property type="entry name" value="SLR8022 PROTEIN"/>
    <property type="match status" value="1"/>
</dbReference>
<dbReference type="Gene3D" id="2.60.120.10">
    <property type="entry name" value="Jelly Rolls"/>
    <property type="match status" value="1"/>
</dbReference>
<proteinExistence type="predicted"/>
<evidence type="ECO:0000259" key="2">
    <source>
        <dbReference type="Pfam" id="PF07883"/>
    </source>
</evidence>
<feature type="compositionally biased region" description="Basic and acidic residues" evidence="1">
    <location>
        <begin position="117"/>
        <end position="133"/>
    </location>
</feature>